<accession>A0A3P9HNI6</accession>
<dbReference type="InterPro" id="IPR057051">
    <property type="entry name" value="PARP14_RPM_1"/>
</dbReference>
<evidence type="ECO:0000313" key="2">
    <source>
        <dbReference type="Ensembl" id="ENSORLP00015009272.1"/>
    </source>
</evidence>
<reference evidence="2 3" key="2">
    <citation type="submission" date="2017-04" db="EMBL/GenBank/DDBJ databases">
        <title>CpG methylation of centromeres and impact of large insertions on vertebrate speciation.</title>
        <authorList>
            <person name="Ichikawa K."/>
            <person name="Yoshimura J."/>
            <person name="Morishita S."/>
        </authorList>
    </citation>
    <scope>NUCLEOTIDE SEQUENCE</scope>
    <source>
        <strain evidence="2 3">HSOK</strain>
    </source>
</reference>
<reference evidence="2" key="4">
    <citation type="submission" date="2025-09" db="UniProtKB">
        <authorList>
            <consortium name="Ensembl"/>
        </authorList>
    </citation>
    <scope>IDENTIFICATION</scope>
    <source>
        <strain evidence="2">HSOK</strain>
    </source>
</reference>
<dbReference type="InterPro" id="IPR012677">
    <property type="entry name" value="Nucleotide-bd_a/b_plait_sf"/>
</dbReference>
<feature type="domain" description="PAR14-like first RRM" evidence="1">
    <location>
        <begin position="26"/>
        <end position="74"/>
    </location>
</feature>
<dbReference type="CDD" id="cd12547">
    <property type="entry name" value="RRM1_2_PAR10"/>
    <property type="match status" value="1"/>
</dbReference>
<dbReference type="Proteomes" id="UP000265200">
    <property type="component" value="Chromosome 11"/>
</dbReference>
<dbReference type="Pfam" id="PF23222">
    <property type="entry name" value="RRM_PARP14_1"/>
    <property type="match status" value="1"/>
</dbReference>
<dbReference type="Gene3D" id="3.30.70.330">
    <property type="match status" value="1"/>
</dbReference>
<reference evidence="2" key="3">
    <citation type="submission" date="2025-08" db="UniProtKB">
        <authorList>
            <consortium name="Ensembl"/>
        </authorList>
    </citation>
    <scope>IDENTIFICATION</scope>
    <source>
        <strain evidence="2">HSOK</strain>
    </source>
</reference>
<reference key="1">
    <citation type="journal article" date="2007" name="Nature">
        <title>The medaka draft genome and insights into vertebrate genome evolution.</title>
        <authorList>
            <person name="Kasahara M."/>
            <person name="Naruse K."/>
            <person name="Sasaki S."/>
            <person name="Nakatani Y."/>
            <person name="Qu W."/>
            <person name="Ahsan B."/>
            <person name="Yamada T."/>
            <person name="Nagayasu Y."/>
            <person name="Doi K."/>
            <person name="Kasai Y."/>
            <person name="Jindo T."/>
            <person name="Kobayashi D."/>
            <person name="Shimada A."/>
            <person name="Toyoda A."/>
            <person name="Kuroki Y."/>
            <person name="Fujiyama A."/>
            <person name="Sasaki T."/>
            <person name="Shimizu A."/>
            <person name="Asakawa S."/>
            <person name="Shimizu N."/>
            <person name="Hashimoto S."/>
            <person name="Yang J."/>
            <person name="Lee Y."/>
            <person name="Matsushima K."/>
            <person name="Sugano S."/>
            <person name="Sakaizumi M."/>
            <person name="Narita T."/>
            <person name="Ohishi K."/>
            <person name="Haga S."/>
            <person name="Ohta F."/>
            <person name="Nomoto H."/>
            <person name="Nogata K."/>
            <person name="Morishita T."/>
            <person name="Endo T."/>
            <person name="Shin-I T."/>
            <person name="Takeda H."/>
            <person name="Morishita S."/>
            <person name="Kohara Y."/>
        </authorList>
    </citation>
    <scope>NUCLEOTIDE SEQUENCE [LARGE SCALE GENOMIC DNA]</scope>
    <source>
        <strain>Hd-rR</strain>
    </source>
</reference>
<sequence length="154" mass="17250">MMSAESLEERSLEVLAPPEEVDEELLFLYFENKRRSGGGPLESVQRKDGCTLLVFEEAQAATRVLSKGAHSLHNVKLQVRRPPLKDPCRLLLRGINPNTSMEMVELYVENVMDLNVGEYTLFPSLGGDVLLIQLSQPISTGLWFTFRNVAAPPH</sequence>
<dbReference type="Ensembl" id="ENSORLT00015031300.1">
    <property type="protein sequence ID" value="ENSORLP00015009272.1"/>
    <property type="gene ID" value="ENSORLG00015010018.1"/>
</dbReference>
<dbReference type="InterPro" id="IPR034464">
    <property type="entry name" value="PAR10_RRM1_2"/>
</dbReference>
<organism evidence="2 3">
    <name type="scientific">Oryzias latipes</name>
    <name type="common">Japanese rice fish</name>
    <name type="synonym">Japanese killifish</name>
    <dbReference type="NCBI Taxonomy" id="8090"/>
    <lineage>
        <taxon>Eukaryota</taxon>
        <taxon>Metazoa</taxon>
        <taxon>Chordata</taxon>
        <taxon>Craniata</taxon>
        <taxon>Vertebrata</taxon>
        <taxon>Euteleostomi</taxon>
        <taxon>Actinopterygii</taxon>
        <taxon>Neopterygii</taxon>
        <taxon>Teleostei</taxon>
        <taxon>Neoteleostei</taxon>
        <taxon>Acanthomorphata</taxon>
        <taxon>Ovalentaria</taxon>
        <taxon>Atherinomorphae</taxon>
        <taxon>Beloniformes</taxon>
        <taxon>Adrianichthyidae</taxon>
        <taxon>Oryziinae</taxon>
        <taxon>Oryzias</taxon>
    </lineage>
</organism>
<protein>
    <recommendedName>
        <fullName evidence="1">PAR14-like first RRM domain-containing protein</fullName>
    </recommendedName>
</protein>
<dbReference type="AlphaFoldDB" id="A0A3P9HNI6"/>
<evidence type="ECO:0000259" key="1">
    <source>
        <dbReference type="Pfam" id="PF23222"/>
    </source>
</evidence>
<name>A0A3P9HNI6_ORYLA</name>
<proteinExistence type="predicted"/>
<evidence type="ECO:0000313" key="3">
    <source>
        <dbReference type="Proteomes" id="UP000265200"/>
    </source>
</evidence>